<dbReference type="HOGENOM" id="CLU_3099427_0_0_6"/>
<evidence type="ECO:0000313" key="2">
    <source>
        <dbReference type="Proteomes" id="UP000005959"/>
    </source>
</evidence>
<protein>
    <submittedName>
        <fullName evidence="1">Uncharacterized protein</fullName>
    </submittedName>
</protein>
<organism evidence="1 2">
    <name type="scientific">Hafnia alvei ATCC 51873</name>
    <dbReference type="NCBI Taxonomy" id="1002364"/>
    <lineage>
        <taxon>Bacteria</taxon>
        <taxon>Pseudomonadati</taxon>
        <taxon>Pseudomonadota</taxon>
        <taxon>Gammaproteobacteria</taxon>
        <taxon>Enterobacterales</taxon>
        <taxon>Hafniaceae</taxon>
        <taxon>Hafnia</taxon>
    </lineage>
</organism>
<name>G9Y8Z4_HAFAL</name>
<sequence>MILLSDNKKPRKIGALCNWTLYTAERIQCRFLTIFFSKYPFESLAERKQYI</sequence>
<evidence type="ECO:0000313" key="1">
    <source>
        <dbReference type="EMBL" id="EHM41256.1"/>
    </source>
</evidence>
<dbReference type="EMBL" id="AGCI01000069">
    <property type="protein sequence ID" value="EHM41256.1"/>
    <property type="molecule type" value="Genomic_DNA"/>
</dbReference>
<comment type="caution">
    <text evidence="1">The sequence shown here is derived from an EMBL/GenBank/DDBJ whole genome shotgun (WGS) entry which is preliminary data.</text>
</comment>
<dbReference type="Proteomes" id="UP000005959">
    <property type="component" value="Unassembled WGS sequence"/>
</dbReference>
<gene>
    <name evidence="1" type="ORF">HMPREF0454_03018</name>
</gene>
<proteinExistence type="predicted"/>
<dbReference type="AlphaFoldDB" id="G9Y8Z4"/>
<accession>G9Y8Z4</accession>
<reference evidence="1 2" key="1">
    <citation type="submission" date="2011-08" db="EMBL/GenBank/DDBJ databases">
        <authorList>
            <person name="Weinstock G."/>
            <person name="Sodergren E."/>
            <person name="Clifton S."/>
            <person name="Fulton L."/>
            <person name="Fulton B."/>
            <person name="Courtney L."/>
            <person name="Fronick C."/>
            <person name="Harrison M."/>
            <person name="Strong C."/>
            <person name="Farmer C."/>
            <person name="Delahaunty K."/>
            <person name="Markovic C."/>
            <person name="Hall O."/>
            <person name="Minx P."/>
            <person name="Tomlinson C."/>
            <person name="Mitreva M."/>
            <person name="Hou S."/>
            <person name="Chen J."/>
            <person name="Wollam A."/>
            <person name="Pepin K.H."/>
            <person name="Johnson M."/>
            <person name="Bhonagiri V."/>
            <person name="Zhang X."/>
            <person name="Suruliraj S."/>
            <person name="Warren W."/>
            <person name="Chinwalla A."/>
            <person name="Mardis E.R."/>
            <person name="Wilson R.K."/>
        </authorList>
    </citation>
    <scope>NUCLEOTIDE SEQUENCE [LARGE SCALE GENOMIC DNA]</scope>
    <source>
        <strain evidence="1 2">ATCC 51873</strain>
    </source>
</reference>